<evidence type="ECO:0000256" key="1">
    <source>
        <dbReference type="ARBA" id="ARBA00023015"/>
    </source>
</evidence>
<dbReference type="GO" id="GO:0003700">
    <property type="term" value="F:DNA-binding transcription factor activity"/>
    <property type="evidence" value="ECO:0007669"/>
    <property type="project" value="InterPro"/>
</dbReference>
<dbReference type="SMART" id="SM00342">
    <property type="entry name" value="HTH_ARAC"/>
    <property type="match status" value="1"/>
</dbReference>
<keyword evidence="2" id="KW-0238">DNA-binding</keyword>
<keyword evidence="6" id="KW-1185">Reference proteome</keyword>
<evidence type="ECO:0000256" key="2">
    <source>
        <dbReference type="ARBA" id="ARBA00023125"/>
    </source>
</evidence>
<dbReference type="Pfam" id="PF12833">
    <property type="entry name" value="HTH_18"/>
    <property type="match status" value="1"/>
</dbReference>
<feature type="domain" description="HTH araC/xylS-type" evidence="4">
    <location>
        <begin position="157"/>
        <end position="262"/>
    </location>
</feature>
<accession>A0A847RRG6</accession>
<keyword evidence="1" id="KW-0805">Transcription regulation</keyword>
<proteinExistence type="predicted"/>
<dbReference type="PANTHER" id="PTHR46796">
    <property type="entry name" value="HTH-TYPE TRANSCRIPTIONAL ACTIVATOR RHAS-RELATED"/>
    <property type="match status" value="1"/>
</dbReference>
<evidence type="ECO:0000313" key="5">
    <source>
        <dbReference type="EMBL" id="NLR63335.1"/>
    </source>
</evidence>
<dbReference type="PANTHER" id="PTHR46796:SF13">
    <property type="entry name" value="HTH-TYPE TRANSCRIPTIONAL ACTIVATOR RHAS"/>
    <property type="match status" value="1"/>
</dbReference>
<dbReference type="Gene3D" id="1.10.10.60">
    <property type="entry name" value="Homeodomain-like"/>
    <property type="match status" value="1"/>
</dbReference>
<sequence>MDALLKKTSYLPPLPLRPYIDRFWTCEGTTPAYATPTMAMGTGAEMIFQLKAPMTLVSKDNVFNTPPLQAIYCIRHQHYKTMVNHEHFFIAVRFKAGAVRHFCPAAVADVVECFPDINVLYGDEGKRLTEKLRHNAGLPQQLALISDFLLGLLGKYHRPQLLVDEAVKRLYYDRDIPDLVSFSASLGSSYRQFERLFTHYMGVTPKSFIQTARLNNTLKYLLFRQISDYLPVAFDFGYYDQSHFIKACRKFFGDKPRAILSPASHDQHFYLSSFSASGSEERK</sequence>
<dbReference type="EMBL" id="JABAIA010000001">
    <property type="protein sequence ID" value="NLR63335.1"/>
    <property type="molecule type" value="Genomic_DNA"/>
</dbReference>
<dbReference type="InterPro" id="IPR018060">
    <property type="entry name" value="HTH_AraC"/>
</dbReference>
<evidence type="ECO:0000313" key="6">
    <source>
        <dbReference type="Proteomes" id="UP000570474"/>
    </source>
</evidence>
<dbReference type="Proteomes" id="UP000570474">
    <property type="component" value="Unassembled WGS sequence"/>
</dbReference>
<dbReference type="AlphaFoldDB" id="A0A847RRG6"/>
<dbReference type="InterPro" id="IPR050204">
    <property type="entry name" value="AraC_XylS_family_regulators"/>
</dbReference>
<evidence type="ECO:0000256" key="3">
    <source>
        <dbReference type="ARBA" id="ARBA00023163"/>
    </source>
</evidence>
<dbReference type="GO" id="GO:0043565">
    <property type="term" value="F:sequence-specific DNA binding"/>
    <property type="evidence" value="ECO:0007669"/>
    <property type="project" value="InterPro"/>
</dbReference>
<evidence type="ECO:0000259" key="4">
    <source>
        <dbReference type="PROSITE" id="PS01124"/>
    </source>
</evidence>
<dbReference type="RefSeq" id="WP_168869338.1">
    <property type="nucleotide sequence ID" value="NZ_JABAIA010000001.1"/>
</dbReference>
<reference evidence="5 6" key="1">
    <citation type="submission" date="2020-04" db="EMBL/GenBank/DDBJ databases">
        <authorList>
            <person name="Yin C."/>
        </authorList>
    </citation>
    <scope>NUCLEOTIDE SEQUENCE [LARGE SCALE GENOMIC DNA]</scope>
    <source>
        <strain evidence="5 6">Ae27</strain>
    </source>
</reference>
<protein>
    <submittedName>
        <fullName evidence="5">AraC family transcriptional regulator</fullName>
    </submittedName>
</protein>
<dbReference type="Pfam" id="PF20240">
    <property type="entry name" value="DUF6597"/>
    <property type="match status" value="1"/>
</dbReference>
<dbReference type="PROSITE" id="PS01124">
    <property type="entry name" value="HTH_ARAC_FAMILY_2"/>
    <property type="match status" value="1"/>
</dbReference>
<organism evidence="5 6">
    <name type="scientific">Chitinophaga varians</name>
    <dbReference type="NCBI Taxonomy" id="2202339"/>
    <lineage>
        <taxon>Bacteria</taxon>
        <taxon>Pseudomonadati</taxon>
        <taxon>Bacteroidota</taxon>
        <taxon>Chitinophagia</taxon>
        <taxon>Chitinophagales</taxon>
        <taxon>Chitinophagaceae</taxon>
        <taxon>Chitinophaga</taxon>
    </lineage>
</organism>
<gene>
    <name evidence="5" type="ORF">HGH92_03365</name>
</gene>
<name>A0A847RRG6_9BACT</name>
<keyword evidence="3" id="KW-0804">Transcription</keyword>
<dbReference type="InterPro" id="IPR046532">
    <property type="entry name" value="DUF6597"/>
</dbReference>
<comment type="caution">
    <text evidence="5">The sequence shown here is derived from an EMBL/GenBank/DDBJ whole genome shotgun (WGS) entry which is preliminary data.</text>
</comment>